<comment type="pathway">
    <text evidence="1">Purine metabolism; IMP biosynthesis via de novo pathway; 5-amino-1-(5-phospho-D-ribosyl)imidazole-4-carboxamide from 5-amino-1-(5-phospho-D-ribosyl)imidazole-4-carboxylate: step 1/2.</text>
</comment>
<evidence type="ECO:0000256" key="7">
    <source>
        <dbReference type="ARBA" id="ARBA00022840"/>
    </source>
</evidence>
<evidence type="ECO:0000256" key="6">
    <source>
        <dbReference type="ARBA" id="ARBA00022755"/>
    </source>
</evidence>
<keyword evidence="4" id="KW-0436">Ligase</keyword>
<reference evidence="12 13" key="1">
    <citation type="journal article" date="2014" name="Nat. Commun.">
        <title>Klebsormidium flaccidum genome reveals primary factors for plant terrestrial adaptation.</title>
        <authorList>
            <person name="Hori K."/>
            <person name="Maruyama F."/>
            <person name="Fujisawa T."/>
            <person name="Togashi T."/>
            <person name="Yamamoto N."/>
            <person name="Seo M."/>
            <person name="Sato S."/>
            <person name="Yamada T."/>
            <person name="Mori H."/>
            <person name="Tajima N."/>
            <person name="Moriyama T."/>
            <person name="Ikeuchi M."/>
            <person name="Watanabe M."/>
            <person name="Wada H."/>
            <person name="Kobayashi K."/>
            <person name="Saito M."/>
            <person name="Masuda T."/>
            <person name="Sasaki-Sekimoto Y."/>
            <person name="Mashiguchi K."/>
            <person name="Awai K."/>
            <person name="Shimojima M."/>
            <person name="Masuda S."/>
            <person name="Iwai M."/>
            <person name="Nobusawa T."/>
            <person name="Narise T."/>
            <person name="Kondo S."/>
            <person name="Saito H."/>
            <person name="Sato R."/>
            <person name="Murakawa M."/>
            <person name="Ihara Y."/>
            <person name="Oshima-Yamada Y."/>
            <person name="Ohtaka K."/>
            <person name="Satoh M."/>
            <person name="Sonobe K."/>
            <person name="Ishii M."/>
            <person name="Ohtani R."/>
            <person name="Kanamori-Sato M."/>
            <person name="Honoki R."/>
            <person name="Miyazaki D."/>
            <person name="Mochizuki H."/>
            <person name="Umetsu J."/>
            <person name="Higashi K."/>
            <person name="Shibata D."/>
            <person name="Kamiya Y."/>
            <person name="Sato N."/>
            <person name="Nakamura Y."/>
            <person name="Tabata S."/>
            <person name="Ida S."/>
            <person name="Kurokawa K."/>
            <person name="Ohta H."/>
        </authorList>
    </citation>
    <scope>NUCLEOTIDE SEQUENCE [LARGE SCALE GENOMIC DNA]</scope>
    <source>
        <strain evidence="12 13">NIES-2285</strain>
    </source>
</reference>
<dbReference type="PANTHER" id="PTHR43700">
    <property type="entry name" value="PHOSPHORIBOSYLAMINOIMIDAZOLE-SUCCINOCARBOXAMIDE SYNTHASE"/>
    <property type="match status" value="1"/>
</dbReference>
<dbReference type="HAMAP" id="MF_00137">
    <property type="entry name" value="SAICAR_synth"/>
    <property type="match status" value="1"/>
</dbReference>
<evidence type="ECO:0000313" key="12">
    <source>
        <dbReference type="EMBL" id="GAQ88070.1"/>
    </source>
</evidence>
<dbReference type="Gene3D" id="3.30.200.20">
    <property type="entry name" value="Phosphorylase Kinase, domain 1"/>
    <property type="match status" value="1"/>
</dbReference>
<dbReference type="PANTHER" id="PTHR43700:SF1">
    <property type="entry name" value="PHOSPHORIBOSYLAMINOIMIDAZOLE-SUCCINOCARBOXAMIDE SYNTHASE"/>
    <property type="match status" value="1"/>
</dbReference>
<dbReference type="EC" id="6.3.2.6" evidence="3"/>
<dbReference type="FunFam" id="3.30.200.20:FF:000199">
    <property type="entry name" value="Phosphoribosylaminoimidazole-succinocarboxamide synthase"/>
    <property type="match status" value="1"/>
</dbReference>
<evidence type="ECO:0000256" key="8">
    <source>
        <dbReference type="ARBA" id="ARBA00030409"/>
    </source>
</evidence>
<dbReference type="SUPFAM" id="SSF56104">
    <property type="entry name" value="SAICAR synthase-like"/>
    <property type="match status" value="1"/>
</dbReference>
<accession>A0A1Y1IAX2</accession>
<dbReference type="Pfam" id="PF01259">
    <property type="entry name" value="SAICAR_synt"/>
    <property type="match status" value="1"/>
</dbReference>
<keyword evidence="7" id="KW-0067">ATP-binding</keyword>
<dbReference type="InterPro" id="IPR028923">
    <property type="entry name" value="SAICAR_synt/ADE2_N"/>
</dbReference>
<dbReference type="GO" id="GO:0006189">
    <property type="term" value="P:'de novo' IMP biosynthetic process"/>
    <property type="evidence" value="ECO:0000318"/>
    <property type="project" value="GO_Central"/>
</dbReference>
<proteinExistence type="inferred from homology"/>
<comment type="catalytic activity">
    <reaction evidence="9">
        <text>5-amino-1-(5-phospho-D-ribosyl)imidazole-4-carboxylate + L-aspartate + ATP = (2S)-2-[5-amino-1-(5-phospho-beta-D-ribosyl)imidazole-4-carboxamido]succinate + ADP + phosphate + 2 H(+)</text>
        <dbReference type="Rhea" id="RHEA:22628"/>
        <dbReference type="ChEBI" id="CHEBI:15378"/>
        <dbReference type="ChEBI" id="CHEBI:29991"/>
        <dbReference type="ChEBI" id="CHEBI:30616"/>
        <dbReference type="ChEBI" id="CHEBI:43474"/>
        <dbReference type="ChEBI" id="CHEBI:58443"/>
        <dbReference type="ChEBI" id="CHEBI:77657"/>
        <dbReference type="ChEBI" id="CHEBI:456216"/>
        <dbReference type="EC" id="6.3.2.6"/>
    </reaction>
</comment>
<dbReference type="GO" id="GO:0004639">
    <property type="term" value="F:phosphoribosylaminoimidazolesuccinocarboxamide synthase activity"/>
    <property type="evidence" value="ECO:0000318"/>
    <property type="project" value="GO_Central"/>
</dbReference>
<dbReference type="PROSITE" id="PS01057">
    <property type="entry name" value="SAICAR_SYNTHETASE_1"/>
    <property type="match status" value="1"/>
</dbReference>
<evidence type="ECO:0000259" key="11">
    <source>
        <dbReference type="Pfam" id="PF01259"/>
    </source>
</evidence>
<dbReference type="NCBIfam" id="NF009251">
    <property type="entry name" value="PRK12607.1"/>
    <property type="match status" value="1"/>
</dbReference>
<dbReference type="OrthoDB" id="9991235at2759"/>
<dbReference type="AlphaFoldDB" id="A0A1Y1IAX2"/>
<sequence>MQSERSLPDLSLRQPEVEKAIQAALSNCLDKTWLEKEIPVLQSKKEGKVRDTYDAGDRLVIVTTDRQSAFDRILAAVPFKGQVLNQTSVWWFEQTRDLVPNAFLSSPDPNVTVFQKCKVFPVEFVVRGFITGTTSTSLWTVYNKGIRNYCGNELDEGMVKNQRLPENILTPTTKAEDHDAPVSPQEIVEQGLMSKEDYGFVAERALALFAYGQKVAAERGLLLVDTKYEFGKAADGSILLIDEVHTPDSSRYWLASSYEERHASGQEPENIDKEFLRLWFRDNCDPYNDEVLPEAPKELVAELSRRYILLYETITGQSIQLPNLQDRIHDRIVRNVRSSLGTQ</sequence>
<evidence type="ECO:0000256" key="3">
    <source>
        <dbReference type="ARBA" id="ARBA00012217"/>
    </source>
</evidence>
<dbReference type="STRING" id="105231.A0A1Y1IAX2"/>
<dbReference type="InterPro" id="IPR018236">
    <property type="entry name" value="SAICAR_synthetase_CS"/>
</dbReference>
<feature type="domain" description="SAICAR synthetase/ADE2 N-terminal" evidence="11">
    <location>
        <begin position="45"/>
        <end position="291"/>
    </location>
</feature>
<dbReference type="GO" id="GO:0005524">
    <property type="term" value="F:ATP binding"/>
    <property type="evidence" value="ECO:0007669"/>
    <property type="project" value="UniProtKB-KW"/>
</dbReference>
<gene>
    <name evidence="12" type="ORF">KFL_003980050</name>
</gene>
<dbReference type="Gene3D" id="3.30.470.20">
    <property type="entry name" value="ATP-grasp fold, B domain"/>
    <property type="match status" value="1"/>
</dbReference>
<evidence type="ECO:0000256" key="9">
    <source>
        <dbReference type="ARBA" id="ARBA00048475"/>
    </source>
</evidence>
<dbReference type="CDD" id="cd01414">
    <property type="entry name" value="SAICAR_synt_Sc"/>
    <property type="match status" value="1"/>
</dbReference>
<keyword evidence="13" id="KW-1185">Reference proteome</keyword>
<evidence type="ECO:0000256" key="1">
    <source>
        <dbReference type="ARBA" id="ARBA00004672"/>
    </source>
</evidence>
<evidence type="ECO:0000313" key="13">
    <source>
        <dbReference type="Proteomes" id="UP000054558"/>
    </source>
</evidence>
<evidence type="ECO:0000256" key="4">
    <source>
        <dbReference type="ARBA" id="ARBA00022598"/>
    </source>
</evidence>
<dbReference type="UniPathway" id="UPA00074">
    <property type="reaction ID" value="UER00131"/>
</dbReference>
<keyword evidence="5" id="KW-0547">Nucleotide-binding</keyword>
<keyword evidence="6" id="KW-0658">Purine biosynthesis</keyword>
<protein>
    <recommendedName>
        <fullName evidence="10">Phosphoribosylaminoimidazole-succinocarboxamide synthase, chloroplastic</fullName>
        <ecNumber evidence="3">6.3.2.6</ecNumber>
    </recommendedName>
    <alternativeName>
        <fullName evidence="8">SAICAR synthetase</fullName>
    </alternativeName>
</protein>
<dbReference type="EMBL" id="DF237347">
    <property type="protein sequence ID" value="GAQ88070.1"/>
    <property type="molecule type" value="Genomic_DNA"/>
</dbReference>
<dbReference type="Proteomes" id="UP000054558">
    <property type="component" value="Unassembled WGS sequence"/>
</dbReference>
<name>A0A1Y1IAX2_KLENI</name>
<evidence type="ECO:0000256" key="5">
    <source>
        <dbReference type="ARBA" id="ARBA00022741"/>
    </source>
</evidence>
<dbReference type="OMA" id="CEPFKVE"/>
<dbReference type="PROSITE" id="PS01058">
    <property type="entry name" value="SAICAR_SYNTHETASE_2"/>
    <property type="match status" value="1"/>
</dbReference>
<evidence type="ECO:0000256" key="2">
    <source>
        <dbReference type="ARBA" id="ARBA00010190"/>
    </source>
</evidence>
<dbReference type="FunFam" id="3.30.470.20:FF:000015">
    <property type="entry name" value="Phosphoribosylaminoimidazole-succinocarboxamide synthase"/>
    <property type="match status" value="1"/>
</dbReference>
<evidence type="ECO:0000256" key="10">
    <source>
        <dbReference type="ARBA" id="ARBA00073447"/>
    </source>
</evidence>
<comment type="similarity">
    <text evidence="2">Belongs to the SAICAR synthetase family.</text>
</comment>
<organism evidence="12 13">
    <name type="scientific">Klebsormidium nitens</name>
    <name type="common">Green alga</name>
    <name type="synonym">Ulothrix nitens</name>
    <dbReference type="NCBI Taxonomy" id="105231"/>
    <lineage>
        <taxon>Eukaryota</taxon>
        <taxon>Viridiplantae</taxon>
        <taxon>Streptophyta</taxon>
        <taxon>Klebsormidiophyceae</taxon>
        <taxon>Klebsormidiales</taxon>
        <taxon>Klebsormidiaceae</taxon>
        <taxon>Klebsormidium</taxon>
    </lineage>
</organism>